<accession>A0A7I8L0B7</accession>
<evidence type="ECO:0000313" key="5">
    <source>
        <dbReference type="Proteomes" id="UP000663760"/>
    </source>
</evidence>
<feature type="region of interest" description="Disordered" evidence="1">
    <location>
        <begin position="546"/>
        <end position="571"/>
    </location>
</feature>
<reference evidence="4" key="1">
    <citation type="submission" date="2020-02" db="EMBL/GenBank/DDBJ databases">
        <authorList>
            <person name="Scholz U."/>
            <person name="Mascher M."/>
            <person name="Fiebig A."/>
        </authorList>
    </citation>
    <scope>NUCLEOTIDE SEQUENCE</scope>
</reference>
<organism evidence="4 5">
    <name type="scientific">Spirodela intermedia</name>
    <name type="common">Intermediate duckweed</name>
    <dbReference type="NCBI Taxonomy" id="51605"/>
    <lineage>
        <taxon>Eukaryota</taxon>
        <taxon>Viridiplantae</taxon>
        <taxon>Streptophyta</taxon>
        <taxon>Embryophyta</taxon>
        <taxon>Tracheophyta</taxon>
        <taxon>Spermatophyta</taxon>
        <taxon>Magnoliopsida</taxon>
        <taxon>Liliopsida</taxon>
        <taxon>Araceae</taxon>
        <taxon>Lemnoideae</taxon>
        <taxon>Spirodela</taxon>
    </lineage>
</organism>
<feature type="domain" description="DUF668" evidence="2">
    <location>
        <begin position="334"/>
        <end position="419"/>
    </location>
</feature>
<dbReference type="OrthoDB" id="2020544at2759"/>
<sequence length="608" mass="67722">MGCVYSSQRAGLERRDEAPSFAHLIVAADGSGFSSAHDRKVGKASYFVAEEIRMSPGRAPAGKVPEMSSILGRAGVLGLEKAVEVLDTLGSSMTNMSAGSRFLPGMLHRGNKISILAFEVANTITKGAALMESLSRENVQLLENEILQSEGVKHLVATNGNQLLAIAAADKRDELDVFCREVVRFGDLCKNPQWHNLRRYFEKLDLDTTPQPELKKEAEATMQHLVTLADHTAELYHELHALDRLELDYRRKVKEEETLPTGRREGLMSLHGELKQQRKLVESLKKKTLWSRNLEEVVEKLVDIITSLYKEFLEAFGQAGINAINAKPDQSPRRLGVLGLSLHYANIINLIDNAVSRPISLPPATRDAIYHGLPASVKAALRPRLQSFHVNEELSFVQIKATMQKILQWLVPMAENTTKAHQGFGWVGEWASMSTEFNKKSAQQSNVIRILSLYHADKEKTDEFILQLAVWLHHLAVQVKARGFGSKTLSSVRHHGQKYIPSSLGTKKGLPLSPNDKSSTLSPLSEEDRRILEGLGSRRAVLRRSKSHGCTDEKVRKGRRTRSLSYGNSPNKELSSALDVHVDRTRVLDVIDGLHGVDPPFPIDPFYL</sequence>
<dbReference type="InterPro" id="IPR007700">
    <property type="entry name" value="DUF668"/>
</dbReference>
<name>A0A7I8L0B7_SPIIN</name>
<feature type="domain" description="DUF3475" evidence="3">
    <location>
        <begin position="115"/>
        <end position="171"/>
    </location>
</feature>
<proteinExistence type="predicted"/>
<dbReference type="Proteomes" id="UP000663760">
    <property type="component" value="Chromosome 10"/>
</dbReference>
<dbReference type="EMBL" id="LR746273">
    <property type="protein sequence ID" value="CAA7403493.1"/>
    <property type="molecule type" value="Genomic_DNA"/>
</dbReference>
<evidence type="ECO:0000256" key="1">
    <source>
        <dbReference type="SAM" id="MobiDB-lite"/>
    </source>
</evidence>
<dbReference type="Pfam" id="PF11961">
    <property type="entry name" value="DUF3475"/>
    <property type="match status" value="1"/>
</dbReference>
<keyword evidence="5" id="KW-1185">Reference proteome</keyword>
<dbReference type="InterPro" id="IPR045021">
    <property type="entry name" value="PSI1/2/3"/>
</dbReference>
<dbReference type="GO" id="GO:0045927">
    <property type="term" value="P:positive regulation of growth"/>
    <property type="evidence" value="ECO:0007669"/>
    <property type="project" value="InterPro"/>
</dbReference>
<dbReference type="AlphaFoldDB" id="A0A7I8L0B7"/>
<feature type="region of interest" description="Disordered" evidence="1">
    <location>
        <begin position="500"/>
        <end position="525"/>
    </location>
</feature>
<dbReference type="PANTHER" id="PTHR31730">
    <property type="entry name" value="OS01G0873900 PROTEIN"/>
    <property type="match status" value="1"/>
</dbReference>
<dbReference type="Pfam" id="PF05003">
    <property type="entry name" value="DUF668"/>
    <property type="match status" value="1"/>
</dbReference>
<protein>
    <submittedName>
        <fullName evidence="4">Uncharacterized protein</fullName>
    </submittedName>
</protein>
<evidence type="ECO:0000259" key="3">
    <source>
        <dbReference type="Pfam" id="PF11961"/>
    </source>
</evidence>
<evidence type="ECO:0000259" key="2">
    <source>
        <dbReference type="Pfam" id="PF05003"/>
    </source>
</evidence>
<dbReference type="InterPro" id="IPR021864">
    <property type="entry name" value="DUF3475"/>
</dbReference>
<gene>
    <name evidence="4" type="ORF">SI8410_10014171</name>
</gene>
<dbReference type="PANTHER" id="PTHR31730:SF37">
    <property type="entry name" value="OS06G0716000 PROTEIN"/>
    <property type="match status" value="1"/>
</dbReference>
<evidence type="ECO:0000313" key="4">
    <source>
        <dbReference type="EMBL" id="CAA7403493.1"/>
    </source>
</evidence>